<evidence type="ECO:0000313" key="6">
    <source>
        <dbReference type="Proteomes" id="UP000076023"/>
    </source>
</evidence>
<keyword evidence="1" id="KW-0805">Transcription regulation</keyword>
<dbReference type="InterPro" id="IPR036390">
    <property type="entry name" value="WH_DNA-bd_sf"/>
</dbReference>
<dbReference type="AlphaFoldDB" id="A0A146GCA4"/>
<dbReference type="GO" id="GO:0003677">
    <property type="term" value="F:DNA binding"/>
    <property type="evidence" value="ECO:0007669"/>
    <property type="project" value="UniProtKB-KW"/>
</dbReference>
<dbReference type="InterPro" id="IPR039422">
    <property type="entry name" value="MarR/SlyA-like"/>
</dbReference>
<dbReference type="PANTHER" id="PTHR33164">
    <property type="entry name" value="TRANSCRIPTIONAL REGULATOR, MARR FAMILY"/>
    <property type="match status" value="1"/>
</dbReference>
<evidence type="ECO:0000259" key="4">
    <source>
        <dbReference type="PROSITE" id="PS50995"/>
    </source>
</evidence>
<feature type="domain" description="HTH marR-type" evidence="4">
    <location>
        <begin position="14"/>
        <end position="146"/>
    </location>
</feature>
<dbReference type="SUPFAM" id="SSF46785">
    <property type="entry name" value="Winged helix' DNA-binding domain"/>
    <property type="match status" value="1"/>
</dbReference>
<dbReference type="RefSeq" id="WP_075080421.1">
    <property type="nucleotide sequence ID" value="NZ_BDCO01000002.1"/>
</dbReference>
<dbReference type="SMART" id="SM00347">
    <property type="entry name" value="HTH_MARR"/>
    <property type="match status" value="1"/>
</dbReference>
<keyword evidence="3" id="KW-0804">Transcription</keyword>
<dbReference type="STRING" id="690879.TSACC_23257"/>
<gene>
    <name evidence="5" type="ORF">TSACC_23257</name>
</gene>
<protein>
    <submittedName>
        <fullName evidence="5">DNA-binding transcriptional regulator, MarR family</fullName>
    </submittedName>
</protein>
<accession>A0A146GCA4</accession>
<dbReference type="InterPro" id="IPR023187">
    <property type="entry name" value="Tscrpt_reg_MarR-type_CS"/>
</dbReference>
<dbReference type="GO" id="GO:0006950">
    <property type="term" value="P:response to stress"/>
    <property type="evidence" value="ECO:0007669"/>
    <property type="project" value="TreeGrafter"/>
</dbReference>
<evidence type="ECO:0000256" key="1">
    <source>
        <dbReference type="ARBA" id="ARBA00023015"/>
    </source>
</evidence>
<evidence type="ECO:0000256" key="2">
    <source>
        <dbReference type="ARBA" id="ARBA00023125"/>
    </source>
</evidence>
<dbReference type="PANTHER" id="PTHR33164:SF57">
    <property type="entry name" value="MARR-FAMILY TRANSCRIPTIONAL REGULATOR"/>
    <property type="match status" value="1"/>
</dbReference>
<reference evidence="6" key="1">
    <citation type="journal article" date="2017" name="Genome Announc.">
        <title>Draft Genome Sequence of Terrimicrobium sacchariphilum NM-5T, a Facultative Anaerobic Soil Bacterium of the Class Spartobacteria.</title>
        <authorList>
            <person name="Qiu Y.L."/>
            <person name="Tourlousse D.M."/>
            <person name="Matsuura N."/>
            <person name="Ohashi A."/>
            <person name="Sekiguchi Y."/>
        </authorList>
    </citation>
    <scope>NUCLEOTIDE SEQUENCE [LARGE SCALE GENOMIC DNA]</scope>
    <source>
        <strain evidence="6">NM-5</strain>
    </source>
</reference>
<keyword evidence="2 5" id="KW-0238">DNA-binding</keyword>
<dbReference type="PRINTS" id="PR00598">
    <property type="entry name" value="HTHMARR"/>
</dbReference>
<comment type="caution">
    <text evidence="5">The sequence shown here is derived from an EMBL/GenBank/DDBJ whole genome shotgun (WGS) entry which is preliminary data.</text>
</comment>
<dbReference type="Pfam" id="PF12802">
    <property type="entry name" value="MarR_2"/>
    <property type="match status" value="1"/>
</dbReference>
<dbReference type="PROSITE" id="PS50995">
    <property type="entry name" value="HTH_MARR_2"/>
    <property type="match status" value="1"/>
</dbReference>
<dbReference type="InterPro" id="IPR036388">
    <property type="entry name" value="WH-like_DNA-bd_sf"/>
</dbReference>
<evidence type="ECO:0000313" key="5">
    <source>
        <dbReference type="EMBL" id="GAT34823.1"/>
    </source>
</evidence>
<dbReference type="InParanoid" id="A0A146GCA4"/>
<dbReference type="FunCoup" id="A0A146GCA4">
    <property type="interactions" value="36"/>
</dbReference>
<dbReference type="GO" id="GO:0003700">
    <property type="term" value="F:DNA-binding transcription factor activity"/>
    <property type="evidence" value="ECO:0007669"/>
    <property type="project" value="InterPro"/>
</dbReference>
<dbReference type="Proteomes" id="UP000076023">
    <property type="component" value="Unassembled WGS sequence"/>
</dbReference>
<sequence length="157" mass="18140">MAIDLTPNQSRPDVERLADIVMSLQRCFVLRLSEQLGRGQVSFPQYFLLGHLSDGMPVTMSEVAERMDHSTAAATGLVDRLENLGYVERTHATNDRRKVLVRITPKGTELVERMRQDIVNNLSQIMDMLEPEERRSWLNIYEKIYQFCHNKEKSCEA</sequence>
<evidence type="ECO:0000256" key="3">
    <source>
        <dbReference type="ARBA" id="ARBA00023163"/>
    </source>
</evidence>
<dbReference type="InterPro" id="IPR000835">
    <property type="entry name" value="HTH_MarR-typ"/>
</dbReference>
<dbReference type="OrthoDB" id="327696at2"/>
<dbReference type="Gene3D" id="1.10.10.10">
    <property type="entry name" value="Winged helix-like DNA-binding domain superfamily/Winged helix DNA-binding domain"/>
    <property type="match status" value="1"/>
</dbReference>
<name>A0A146GCA4_TERSA</name>
<dbReference type="PROSITE" id="PS01117">
    <property type="entry name" value="HTH_MARR_1"/>
    <property type="match status" value="1"/>
</dbReference>
<keyword evidence="6" id="KW-1185">Reference proteome</keyword>
<dbReference type="EMBL" id="BDCO01000002">
    <property type="protein sequence ID" value="GAT34823.1"/>
    <property type="molecule type" value="Genomic_DNA"/>
</dbReference>
<organism evidence="5 6">
    <name type="scientific">Terrimicrobium sacchariphilum</name>
    <dbReference type="NCBI Taxonomy" id="690879"/>
    <lineage>
        <taxon>Bacteria</taxon>
        <taxon>Pseudomonadati</taxon>
        <taxon>Verrucomicrobiota</taxon>
        <taxon>Terrimicrobiia</taxon>
        <taxon>Terrimicrobiales</taxon>
        <taxon>Terrimicrobiaceae</taxon>
        <taxon>Terrimicrobium</taxon>
    </lineage>
</organism>
<proteinExistence type="predicted"/>